<gene>
    <name evidence="2" type="primary">TBLA0I01200</name>
    <name evidence="2" type="ORF">TBLA_0I01200</name>
</gene>
<name>I2H8S8_HENB6</name>
<dbReference type="HOGENOM" id="CLU_553401_0_0_1"/>
<evidence type="ECO:0000313" key="2">
    <source>
        <dbReference type="EMBL" id="CCH62780.1"/>
    </source>
</evidence>
<protein>
    <submittedName>
        <fullName evidence="2">Uncharacterized protein</fullName>
    </submittedName>
</protein>
<dbReference type="Proteomes" id="UP000002866">
    <property type="component" value="Chromosome 9"/>
</dbReference>
<sequence length="493" mass="59196">MSIRGPHRNYFKEKFQIFLTTKHPFHTLKYEKDAINKKATCDIKYIWIKDKIDTRKQKKSKPFNVTYSTNKIKLIITDNGFDNKEEEPCRKSKKAKRQNLYGIGIENPKILGNSNGNNSKITREGKNNLHQPSQKPIKRYEEAKKDIEEVLDIEEIEKNIYGKFVENHSIPYSIKKLTELPNSFWNLDNINTKKKNGKDLHNSDSPQTAISKFIGELNYLPPEPINDIDILNDVLNSKPKEMFLRELYQDLKCKQLTYSKIMKPKDFTIITSLRNERWYVRILGEYCPVRIRRYKMRNYNDANYLIYREQLYIKAFKKQQKVCIRKIASWKKELNKIVKNKKIKFDKKVDSEFQKHIFGEIHYDEAGFNLWNKQRQQNRKKESTLKKNDIKRGLTIRERFLQTIKTSRVQNVFSYKKSALKKRLRFTTDLFFIEFVNESLNTMSPKKKYYSNIKLAERKHITRKWLNHQQEYQMVKDLVNDAWEERIDNLIFK</sequence>
<feature type="region of interest" description="Disordered" evidence="1">
    <location>
        <begin position="107"/>
        <end position="135"/>
    </location>
</feature>
<evidence type="ECO:0000256" key="1">
    <source>
        <dbReference type="SAM" id="MobiDB-lite"/>
    </source>
</evidence>
<dbReference type="GeneID" id="14497958"/>
<accession>I2H8S8</accession>
<dbReference type="RefSeq" id="XP_004182299.1">
    <property type="nucleotide sequence ID" value="XM_004182251.1"/>
</dbReference>
<dbReference type="AlphaFoldDB" id="I2H8S8"/>
<reference evidence="2 3" key="1">
    <citation type="journal article" date="2011" name="Proc. Natl. Acad. Sci. U.S.A.">
        <title>Evolutionary erosion of yeast sex chromosomes by mating-type switching accidents.</title>
        <authorList>
            <person name="Gordon J.L."/>
            <person name="Armisen D."/>
            <person name="Proux-Wera E."/>
            <person name="Oheigeartaigh S.S."/>
            <person name="Byrne K.P."/>
            <person name="Wolfe K.H."/>
        </authorList>
    </citation>
    <scope>NUCLEOTIDE SEQUENCE [LARGE SCALE GENOMIC DNA]</scope>
    <source>
        <strain evidence="3">ATCC 34711 / CBS 6284 / DSM 70876 / NBRC 10599 / NRRL Y-10934 / UCD 77-7</strain>
    </source>
</reference>
<dbReference type="EMBL" id="HE806324">
    <property type="protein sequence ID" value="CCH62780.1"/>
    <property type="molecule type" value="Genomic_DNA"/>
</dbReference>
<dbReference type="InParanoid" id="I2H8S8"/>
<evidence type="ECO:0000313" key="3">
    <source>
        <dbReference type="Proteomes" id="UP000002866"/>
    </source>
</evidence>
<proteinExistence type="predicted"/>
<keyword evidence="3" id="KW-1185">Reference proteome</keyword>
<organism evidence="2 3">
    <name type="scientific">Henningerozyma blattae (strain ATCC 34711 / CBS 6284 / DSM 70876 / NBRC 10599 / NRRL Y-10934 / UCD 77-7)</name>
    <name type="common">Yeast</name>
    <name type="synonym">Tetrapisispora blattae</name>
    <dbReference type="NCBI Taxonomy" id="1071380"/>
    <lineage>
        <taxon>Eukaryota</taxon>
        <taxon>Fungi</taxon>
        <taxon>Dikarya</taxon>
        <taxon>Ascomycota</taxon>
        <taxon>Saccharomycotina</taxon>
        <taxon>Saccharomycetes</taxon>
        <taxon>Saccharomycetales</taxon>
        <taxon>Saccharomycetaceae</taxon>
        <taxon>Henningerozyma</taxon>
    </lineage>
</organism>
<dbReference type="KEGG" id="tbl:TBLA_0I01200"/>